<dbReference type="GO" id="GO:0003700">
    <property type="term" value="F:DNA-binding transcription factor activity"/>
    <property type="evidence" value="ECO:0007669"/>
    <property type="project" value="TreeGrafter"/>
</dbReference>
<evidence type="ECO:0000256" key="3">
    <source>
        <dbReference type="ARBA" id="ARBA00023163"/>
    </source>
</evidence>
<dbReference type="PROSITE" id="PS01081">
    <property type="entry name" value="HTH_TETR_1"/>
    <property type="match status" value="1"/>
</dbReference>
<proteinExistence type="predicted"/>
<dbReference type="SUPFAM" id="SSF48498">
    <property type="entry name" value="Tetracyclin repressor-like, C-terminal domain"/>
    <property type="match status" value="1"/>
</dbReference>
<dbReference type="PANTHER" id="PTHR30055:SF234">
    <property type="entry name" value="HTH-TYPE TRANSCRIPTIONAL REGULATOR BETI"/>
    <property type="match status" value="1"/>
</dbReference>
<keyword evidence="7" id="KW-1185">Reference proteome</keyword>
<keyword evidence="1" id="KW-0805">Transcription regulation</keyword>
<reference evidence="6" key="1">
    <citation type="submission" date="2021-04" db="EMBL/GenBank/DDBJ databases">
        <authorList>
            <person name="Zhang D.-C."/>
        </authorList>
    </citation>
    <scope>NUCLEOTIDE SEQUENCE</scope>
    <source>
        <strain evidence="6">CGMCC 1.15697</strain>
    </source>
</reference>
<dbReference type="GO" id="GO:0000976">
    <property type="term" value="F:transcription cis-regulatory region binding"/>
    <property type="evidence" value="ECO:0007669"/>
    <property type="project" value="TreeGrafter"/>
</dbReference>
<sequence>MSSRYDQALGIKGEIAALKRERVISAAVDLFYERGYDNTTLDAVAEQLGVTKPFIYSHFGSKAELLAEICSRGINSSQAALDSVLVLPDSPTEKLALICARFVSAVLESQKHIAIFAREAKNLNDEDLKRISTQRRKFDRALTKLLDEGVAAGEFSIGDTHFAALAIQGMISWAYVWYRPDGRLSMTELSDQMAELVLRLVGTAPKS</sequence>
<dbReference type="Pfam" id="PF00440">
    <property type="entry name" value="TetR_N"/>
    <property type="match status" value="1"/>
</dbReference>
<name>A0A8J7V3Q7_9PROT</name>
<dbReference type="PANTHER" id="PTHR30055">
    <property type="entry name" value="HTH-TYPE TRANSCRIPTIONAL REGULATOR RUTR"/>
    <property type="match status" value="1"/>
</dbReference>
<dbReference type="PROSITE" id="PS50977">
    <property type="entry name" value="HTH_TETR_2"/>
    <property type="match status" value="1"/>
</dbReference>
<evidence type="ECO:0000259" key="5">
    <source>
        <dbReference type="PROSITE" id="PS50977"/>
    </source>
</evidence>
<evidence type="ECO:0000256" key="4">
    <source>
        <dbReference type="PROSITE-ProRule" id="PRU00335"/>
    </source>
</evidence>
<protein>
    <submittedName>
        <fullName evidence="6">TetR family transcriptional regulator</fullName>
    </submittedName>
</protein>
<dbReference type="EMBL" id="JAGMWN010000009">
    <property type="protein sequence ID" value="MBP5858536.1"/>
    <property type="molecule type" value="Genomic_DNA"/>
</dbReference>
<accession>A0A8J7V3Q7</accession>
<evidence type="ECO:0000256" key="1">
    <source>
        <dbReference type="ARBA" id="ARBA00023015"/>
    </source>
</evidence>
<dbReference type="SUPFAM" id="SSF46689">
    <property type="entry name" value="Homeodomain-like"/>
    <property type="match status" value="1"/>
</dbReference>
<dbReference type="InterPro" id="IPR009057">
    <property type="entry name" value="Homeodomain-like_sf"/>
</dbReference>
<dbReference type="InterPro" id="IPR001647">
    <property type="entry name" value="HTH_TetR"/>
</dbReference>
<dbReference type="InterPro" id="IPR023772">
    <property type="entry name" value="DNA-bd_HTH_TetR-type_CS"/>
</dbReference>
<dbReference type="Gene3D" id="1.10.10.60">
    <property type="entry name" value="Homeodomain-like"/>
    <property type="match status" value="1"/>
</dbReference>
<dbReference type="AlphaFoldDB" id="A0A8J7V3Q7"/>
<evidence type="ECO:0000313" key="6">
    <source>
        <dbReference type="EMBL" id="MBP5858536.1"/>
    </source>
</evidence>
<feature type="domain" description="HTH tetR-type" evidence="5">
    <location>
        <begin position="17"/>
        <end position="77"/>
    </location>
</feature>
<keyword evidence="3" id="KW-0804">Transcription</keyword>
<evidence type="ECO:0000256" key="2">
    <source>
        <dbReference type="ARBA" id="ARBA00023125"/>
    </source>
</evidence>
<feature type="DNA-binding region" description="H-T-H motif" evidence="4">
    <location>
        <begin position="40"/>
        <end position="59"/>
    </location>
</feature>
<evidence type="ECO:0000313" key="7">
    <source>
        <dbReference type="Proteomes" id="UP000672602"/>
    </source>
</evidence>
<dbReference type="Pfam" id="PF17932">
    <property type="entry name" value="TetR_C_24"/>
    <property type="match status" value="1"/>
</dbReference>
<keyword evidence="2 4" id="KW-0238">DNA-binding</keyword>
<dbReference type="PRINTS" id="PR00455">
    <property type="entry name" value="HTHTETR"/>
</dbReference>
<organism evidence="6 7">
    <name type="scientific">Marivibrio halodurans</name>
    <dbReference type="NCBI Taxonomy" id="2039722"/>
    <lineage>
        <taxon>Bacteria</taxon>
        <taxon>Pseudomonadati</taxon>
        <taxon>Pseudomonadota</taxon>
        <taxon>Alphaproteobacteria</taxon>
        <taxon>Rhodospirillales</taxon>
        <taxon>Rhodospirillaceae</taxon>
        <taxon>Marivibrio</taxon>
    </lineage>
</organism>
<dbReference type="InterPro" id="IPR036271">
    <property type="entry name" value="Tet_transcr_reg_TetR-rel_C_sf"/>
</dbReference>
<dbReference type="Gene3D" id="1.10.357.10">
    <property type="entry name" value="Tetracycline Repressor, domain 2"/>
    <property type="match status" value="1"/>
</dbReference>
<dbReference type="RefSeq" id="WP_210683130.1">
    <property type="nucleotide sequence ID" value="NZ_JAGMWN010000009.1"/>
</dbReference>
<dbReference type="InterPro" id="IPR050109">
    <property type="entry name" value="HTH-type_TetR-like_transc_reg"/>
</dbReference>
<dbReference type="Proteomes" id="UP000672602">
    <property type="component" value="Unassembled WGS sequence"/>
</dbReference>
<dbReference type="InterPro" id="IPR041490">
    <property type="entry name" value="KstR2_TetR_C"/>
</dbReference>
<comment type="caution">
    <text evidence="6">The sequence shown here is derived from an EMBL/GenBank/DDBJ whole genome shotgun (WGS) entry which is preliminary data.</text>
</comment>
<gene>
    <name evidence="6" type="ORF">KAJ83_16055</name>
</gene>